<dbReference type="RefSeq" id="WP_245770566.1">
    <property type="nucleotide sequence ID" value="NZ_FOAG01000001.1"/>
</dbReference>
<keyword evidence="4" id="KW-1185">Reference proteome</keyword>
<feature type="signal peptide" evidence="1">
    <location>
        <begin position="1"/>
        <end position="24"/>
    </location>
</feature>
<accession>A0A1H7G359</accession>
<dbReference type="AlphaFoldDB" id="A0A1H7G359"/>
<dbReference type="Proteomes" id="UP000199582">
    <property type="component" value="Unassembled WGS sequence"/>
</dbReference>
<dbReference type="SUPFAM" id="SSF56935">
    <property type="entry name" value="Porins"/>
    <property type="match status" value="1"/>
</dbReference>
<dbReference type="InterPro" id="IPR033900">
    <property type="entry name" value="Gram_neg_porin_domain"/>
</dbReference>
<dbReference type="STRING" id="1287727.SAMN05443999_101169"/>
<evidence type="ECO:0000313" key="4">
    <source>
        <dbReference type="Proteomes" id="UP000199582"/>
    </source>
</evidence>
<dbReference type="InterPro" id="IPR023614">
    <property type="entry name" value="Porin_dom_sf"/>
</dbReference>
<feature type="domain" description="Porin" evidence="2">
    <location>
        <begin position="15"/>
        <end position="357"/>
    </location>
</feature>
<dbReference type="GO" id="GO:0015288">
    <property type="term" value="F:porin activity"/>
    <property type="evidence" value="ECO:0007669"/>
    <property type="project" value="InterPro"/>
</dbReference>
<dbReference type="Pfam" id="PF13609">
    <property type="entry name" value="Porin_4"/>
    <property type="match status" value="1"/>
</dbReference>
<keyword evidence="1" id="KW-0732">Signal</keyword>
<sequence length="388" mass="40109">MKKQLLSTSAIAIGVVAMGAPALAQDWDMTWGGYHTSHVGLVDVSTNTAAHAGADFDGVDVYTEAEIHFTPSITLDNGMTFGVTVEYESTTNGGGTVDESYMTISSDTLGRIVLGNANSVGYNMMVSAPQLDGSIWINSPSLSGFIPISISAGGNLPWNFRQAGISAYTEVLGNDDVARISYYTPSFNGLTLGVSYAAADNILGGGVNAGNNFGVNRNAGVNDIFDIAVAYSQSFNGVDINAAARWGTASNDTGIAGTSDPEVWNIGATIGVAGFTFGGSYQENDNGNLIPDEEGWALGATYDIPGPWSIGIDTYQGEMKGTGAGAGDKAEYEAYQIIGNREIGPGVSWSIYAVHAEGSVNADAGGTFGNPNTSVEGTLIGTSVNLSF</sequence>
<feature type="chain" id="PRO_5009299628" evidence="1">
    <location>
        <begin position="25"/>
        <end position="388"/>
    </location>
</feature>
<organism evidence="3 4">
    <name type="scientific">Roseovarius azorensis</name>
    <dbReference type="NCBI Taxonomy" id="1287727"/>
    <lineage>
        <taxon>Bacteria</taxon>
        <taxon>Pseudomonadati</taxon>
        <taxon>Pseudomonadota</taxon>
        <taxon>Alphaproteobacteria</taxon>
        <taxon>Rhodobacterales</taxon>
        <taxon>Roseobacteraceae</taxon>
        <taxon>Roseovarius</taxon>
    </lineage>
</organism>
<name>A0A1H7G359_9RHOB</name>
<evidence type="ECO:0000313" key="3">
    <source>
        <dbReference type="EMBL" id="SEK30125.1"/>
    </source>
</evidence>
<reference evidence="3 4" key="1">
    <citation type="submission" date="2016-10" db="EMBL/GenBank/DDBJ databases">
        <authorList>
            <person name="de Groot N.N."/>
        </authorList>
    </citation>
    <scope>NUCLEOTIDE SEQUENCE [LARGE SCALE GENOMIC DNA]</scope>
    <source>
        <strain evidence="3 4">DSM 100674</strain>
    </source>
</reference>
<protein>
    <submittedName>
        <fullName evidence="3">Outer membrane protein (Porin)</fullName>
    </submittedName>
</protein>
<evidence type="ECO:0000259" key="2">
    <source>
        <dbReference type="Pfam" id="PF13609"/>
    </source>
</evidence>
<dbReference type="GO" id="GO:0016020">
    <property type="term" value="C:membrane"/>
    <property type="evidence" value="ECO:0007669"/>
    <property type="project" value="InterPro"/>
</dbReference>
<proteinExistence type="predicted"/>
<evidence type="ECO:0000256" key="1">
    <source>
        <dbReference type="SAM" id="SignalP"/>
    </source>
</evidence>
<dbReference type="EMBL" id="FOAG01000001">
    <property type="protein sequence ID" value="SEK30125.1"/>
    <property type="molecule type" value="Genomic_DNA"/>
</dbReference>
<dbReference type="Gene3D" id="2.40.160.10">
    <property type="entry name" value="Porin"/>
    <property type="match status" value="1"/>
</dbReference>
<gene>
    <name evidence="3" type="ORF">SAMN05443999_101169</name>
</gene>